<evidence type="ECO:0000256" key="1">
    <source>
        <dbReference type="SAM" id="Phobius"/>
    </source>
</evidence>
<reference evidence="2 3" key="1">
    <citation type="journal article" date="2019" name="Int. J. Syst. Evol. Microbiol.">
        <title>The Global Catalogue of Microorganisms (GCM) 10K type strain sequencing project: providing services to taxonomists for standard genome sequencing and annotation.</title>
        <authorList>
            <consortium name="The Broad Institute Genomics Platform"/>
            <consortium name="The Broad Institute Genome Sequencing Center for Infectious Disease"/>
            <person name="Wu L."/>
            <person name="Ma J."/>
        </authorList>
    </citation>
    <scope>NUCLEOTIDE SEQUENCE [LARGE SCALE GENOMIC DNA]</scope>
    <source>
        <strain evidence="2 3">JCM 14046</strain>
    </source>
</reference>
<dbReference type="EMBL" id="BAAAMY010000004">
    <property type="protein sequence ID" value="GAA1918446.1"/>
    <property type="molecule type" value="Genomic_DNA"/>
</dbReference>
<feature type="transmembrane region" description="Helical" evidence="1">
    <location>
        <begin position="49"/>
        <end position="66"/>
    </location>
</feature>
<protein>
    <submittedName>
        <fullName evidence="2">Uncharacterized protein</fullName>
    </submittedName>
</protein>
<organism evidence="2 3">
    <name type="scientific">Nocardioides lentus</name>
    <dbReference type="NCBI Taxonomy" id="338077"/>
    <lineage>
        <taxon>Bacteria</taxon>
        <taxon>Bacillati</taxon>
        <taxon>Actinomycetota</taxon>
        <taxon>Actinomycetes</taxon>
        <taxon>Propionibacteriales</taxon>
        <taxon>Nocardioidaceae</taxon>
        <taxon>Nocardioides</taxon>
    </lineage>
</organism>
<accession>A0ABN2PDM5</accession>
<keyword evidence="1" id="KW-1133">Transmembrane helix</keyword>
<sequence length="116" mass="11586">MLAPLLLTAGLGTGVASLALHGRWWGLALAAAATLAAVLSLPRGWLARPVFALGWLVPVLVVGLRTGPGGDVVVVADLLGYLLLALALVVAVVVLLTLPAARRGPPDESGSGPVSA</sequence>
<evidence type="ECO:0000313" key="3">
    <source>
        <dbReference type="Proteomes" id="UP001501612"/>
    </source>
</evidence>
<comment type="caution">
    <text evidence="2">The sequence shown here is derived from an EMBL/GenBank/DDBJ whole genome shotgun (WGS) entry which is preliminary data.</text>
</comment>
<feature type="transmembrane region" description="Helical" evidence="1">
    <location>
        <begin position="78"/>
        <end position="98"/>
    </location>
</feature>
<feature type="transmembrane region" description="Helical" evidence="1">
    <location>
        <begin position="24"/>
        <end position="42"/>
    </location>
</feature>
<name>A0ABN2PDM5_9ACTN</name>
<keyword evidence="1" id="KW-0472">Membrane</keyword>
<dbReference type="Proteomes" id="UP001501612">
    <property type="component" value="Unassembled WGS sequence"/>
</dbReference>
<proteinExistence type="predicted"/>
<keyword evidence="3" id="KW-1185">Reference proteome</keyword>
<evidence type="ECO:0000313" key="2">
    <source>
        <dbReference type="EMBL" id="GAA1918446.1"/>
    </source>
</evidence>
<gene>
    <name evidence="2" type="ORF">GCM10009737_19900</name>
</gene>
<keyword evidence="1" id="KW-0812">Transmembrane</keyword>